<feature type="compositionally biased region" description="Low complexity" evidence="2">
    <location>
        <begin position="1"/>
        <end position="16"/>
    </location>
</feature>
<protein>
    <submittedName>
        <fullName evidence="3">Uncharacterized protein</fullName>
    </submittedName>
</protein>
<evidence type="ECO:0000313" key="4">
    <source>
        <dbReference type="Proteomes" id="UP001190700"/>
    </source>
</evidence>
<feature type="compositionally biased region" description="Basic and acidic residues" evidence="2">
    <location>
        <begin position="576"/>
        <end position="588"/>
    </location>
</feature>
<feature type="region of interest" description="Disordered" evidence="2">
    <location>
        <begin position="197"/>
        <end position="224"/>
    </location>
</feature>
<dbReference type="AlphaFoldDB" id="A0AAE0C0A7"/>
<feature type="compositionally biased region" description="Basic and acidic residues" evidence="2">
    <location>
        <begin position="17"/>
        <end position="29"/>
    </location>
</feature>
<keyword evidence="4" id="KW-1185">Reference proteome</keyword>
<feature type="compositionally biased region" description="Basic and acidic residues" evidence="2">
    <location>
        <begin position="608"/>
        <end position="619"/>
    </location>
</feature>
<feature type="compositionally biased region" description="Low complexity" evidence="2">
    <location>
        <begin position="44"/>
        <end position="54"/>
    </location>
</feature>
<feature type="compositionally biased region" description="Acidic residues" evidence="2">
    <location>
        <begin position="652"/>
        <end position="666"/>
    </location>
</feature>
<evidence type="ECO:0000313" key="3">
    <source>
        <dbReference type="EMBL" id="KAK3246026.1"/>
    </source>
</evidence>
<feature type="compositionally biased region" description="Low complexity" evidence="2">
    <location>
        <begin position="204"/>
        <end position="219"/>
    </location>
</feature>
<dbReference type="EMBL" id="LGRX02030159">
    <property type="protein sequence ID" value="KAK3246026.1"/>
    <property type="molecule type" value="Genomic_DNA"/>
</dbReference>
<feature type="coiled-coil region" evidence="1">
    <location>
        <begin position="426"/>
        <end position="460"/>
    </location>
</feature>
<gene>
    <name evidence="3" type="ORF">CYMTET_44426</name>
</gene>
<keyword evidence="1" id="KW-0175">Coiled coil</keyword>
<feature type="region of interest" description="Disordered" evidence="2">
    <location>
        <begin position="1"/>
        <end position="105"/>
    </location>
</feature>
<name>A0AAE0C0A7_9CHLO</name>
<feature type="region of interest" description="Disordered" evidence="2">
    <location>
        <begin position="572"/>
        <end position="675"/>
    </location>
</feature>
<evidence type="ECO:0000256" key="1">
    <source>
        <dbReference type="SAM" id="Coils"/>
    </source>
</evidence>
<evidence type="ECO:0000256" key="2">
    <source>
        <dbReference type="SAM" id="MobiDB-lite"/>
    </source>
</evidence>
<organism evidence="3 4">
    <name type="scientific">Cymbomonas tetramitiformis</name>
    <dbReference type="NCBI Taxonomy" id="36881"/>
    <lineage>
        <taxon>Eukaryota</taxon>
        <taxon>Viridiplantae</taxon>
        <taxon>Chlorophyta</taxon>
        <taxon>Pyramimonadophyceae</taxon>
        <taxon>Pyramimonadales</taxon>
        <taxon>Pyramimonadaceae</taxon>
        <taxon>Cymbomonas</taxon>
    </lineage>
</organism>
<dbReference type="Proteomes" id="UP001190700">
    <property type="component" value="Unassembled WGS sequence"/>
</dbReference>
<accession>A0AAE0C0A7</accession>
<comment type="caution">
    <text evidence="3">The sequence shown here is derived from an EMBL/GenBank/DDBJ whole genome shotgun (WGS) entry which is preliminary data.</text>
</comment>
<reference evidence="3 4" key="1">
    <citation type="journal article" date="2015" name="Genome Biol. Evol.">
        <title>Comparative Genomics of a Bacterivorous Green Alga Reveals Evolutionary Causalities and Consequences of Phago-Mixotrophic Mode of Nutrition.</title>
        <authorList>
            <person name="Burns J.A."/>
            <person name="Paasch A."/>
            <person name="Narechania A."/>
            <person name="Kim E."/>
        </authorList>
    </citation>
    <scope>NUCLEOTIDE SEQUENCE [LARGE SCALE GENOMIC DNA]</scope>
    <source>
        <strain evidence="3 4">PLY_AMNH</strain>
    </source>
</reference>
<proteinExistence type="predicted"/>
<sequence length="675" mass="74746">MAAAPATAEALPAQALGRDKEVDGLEARRKNVPPRDISTRESAESNNSAATNTARKTKSRGLDPVSTPNKAPPDSFRSCPRSPSPLSMGATGRKPPRKERSVEESIIRASSPFGLQPVTSVAQLKLSLPSGFMGVGGRELTPVPVSGSAEYSVLLAQLEKHRSDLSSVSKSYTAKYAELEKLKTLYEMEQMEHLGPKAFKRRPLSSGSSRSSERGSSLPDPLPDVDPLIEQLVKKENDLEDALVKAELQIINNKTLLLLEKRAYKFKMSTKHDVQVLDEELKHLTSESGSALGGLYSMEVSTKEKMRRIDGQLNNAASAKQEQDKARKWVRGILQTMKQGEGRVAIQTENQKKIMAEILNRERDKQRKEDVRRQAERAVVAMETMVKRRQAADLMEAARRIREHTGLDPMQMYDRMCGPDSQSMVLQEMQNKSEEARRNVADMTKLLKKKQEEVQKLQLLGSSTSATYQDIDNAKEKLQGAGMRFQVADANLQSIHDLLFPLAMGIVSITESLDVFRELGANYAVPTNLEGISVEEALSKEGAADVIVSRIKHSIEKLGTIMACQSKWDPKYVPPKRVETPKKVEKAKTKGKKKGKSPQPSPPPTPPAKEEPKEIDKGILFEPQNRLMQLSMQNSLTGGSNLSKFNIRIDLGAEDDGNYSDDDDADSISGERRSY</sequence>
<feature type="compositionally biased region" description="Polar residues" evidence="2">
    <location>
        <begin position="626"/>
        <end position="644"/>
    </location>
</feature>